<reference evidence="1" key="1">
    <citation type="submission" date="2022-07" db="EMBL/GenBank/DDBJ databases">
        <title>Genome Sequence of Lecanicillium saksenae.</title>
        <authorList>
            <person name="Buettner E."/>
        </authorList>
    </citation>
    <scope>NUCLEOTIDE SEQUENCE</scope>
    <source>
        <strain evidence="1">VT-O1</strain>
    </source>
</reference>
<evidence type="ECO:0000313" key="2">
    <source>
        <dbReference type="Proteomes" id="UP001148737"/>
    </source>
</evidence>
<comment type="caution">
    <text evidence="1">The sequence shown here is derived from an EMBL/GenBank/DDBJ whole genome shotgun (WGS) entry which is preliminary data.</text>
</comment>
<gene>
    <name evidence="1" type="ORF">NLG97_g10024</name>
</gene>
<name>A0ACC1QHD8_9HYPO</name>
<organism evidence="1 2">
    <name type="scientific">Lecanicillium saksenae</name>
    <dbReference type="NCBI Taxonomy" id="468837"/>
    <lineage>
        <taxon>Eukaryota</taxon>
        <taxon>Fungi</taxon>
        <taxon>Dikarya</taxon>
        <taxon>Ascomycota</taxon>
        <taxon>Pezizomycotina</taxon>
        <taxon>Sordariomycetes</taxon>
        <taxon>Hypocreomycetidae</taxon>
        <taxon>Hypocreales</taxon>
        <taxon>Cordycipitaceae</taxon>
        <taxon>Lecanicillium</taxon>
    </lineage>
</organism>
<dbReference type="Proteomes" id="UP001148737">
    <property type="component" value="Unassembled WGS sequence"/>
</dbReference>
<keyword evidence="2" id="KW-1185">Reference proteome</keyword>
<proteinExistence type="predicted"/>
<sequence length="128" mass="14227">MAAFALFSQLPTEIRFKIWLEAIPDDEPEVCLTWPGDLPAHVVEEDPLSELPVLLLTVDMGFPAIMHVCRESRALTQDSILSGLRFRPSRLARCLTPFRCFNPDLDFLPRAHEALQDGGGLGGSALLR</sequence>
<dbReference type="EMBL" id="JANAKD010002292">
    <property type="protein sequence ID" value="KAJ3474030.1"/>
    <property type="molecule type" value="Genomic_DNA"/>
</dbReference>
<accession>A0ACC1QHD8</accession>
<evidence type="ECO:0000313" key="1">
    <source>
        <dbReference type="EMBL" id="KAJ3474030.1"/>
    </source>
</evidence>
<protein>
    <submittedName>
        <fullName evidence="1">Uncharacterized protein</fullName>
    </submittedName>
</protein>